<evidence type="ECO:0000313" key="4">
    <source>
        <dbReference type="Proteomes" id="UP000077881"/>
    </source>
</evidence>
<dbReference type="GO" id="GO:0016787">
    <property type="term" value="F:hydrolase activity"/>
    <property type="evidence" value="ECO:0007669"/>
    <property type="project" value="UniProtKB-KW"/>
</dbReference>
<dbReference type="InterPro" id="IPR001110">
    <property type="entry name" value="UPF0012_CS"/>
</dbReference>
<dbReference type="PROSITE" id="PS50263">
    <property type="entry name" value="CN_HYDROLASE"/>
    <property type="match status" value="1"/>
</dbReference>
<dbReference type="PROSITE" id="PS01227">
    <property type="entry name" value="UPF0012"/>
    <property type="match status" value="1"/>
</dbReference>
<dbReference type="Proteomes" id="UP000077881">
    <property type="component" value="Unassembled WGS sequence"/>
</dbReference>
<feature type="domain" description="CN hydrolase" evidence="2">
    <location>
        <begin position="1"/>
        <end position="237"/>
    </location>
</feature>
<dbReference type="PANTHER" id="PTHR23088">
    <property type="entry name" value="NITRILASE-RELATED"/>
    <property type="match status" value="1"/>
</dbReference>
<dbReference type="EMBL" id="LDJR01000060">
    <property type="protein sequence ID" value="OAK67387.1"/>
    <property type="molecule type" value="Genomic_DNA"/>
</dbReference>
<proteinExistence type="inferred from homology"/>
<dbReference type="PATRIC" id="fig|217031.6.peg.4291"/>
<evidence type="ECO:0000259" key="2">
    <source>
        <dbReference type="PROSITE" id="PS50263"/>
    </source>
</evidence>
<name>A0A177ZHE6_9BACI</name>
<dbReference type="AlphaFoldDB" id="A0A177ZHE6"/>
<dbReference type="PANTHER" id="PTHR23088:SF27">
    <property type="entry name" value="DEAMINATED GLUTATHIONE AMIDASE"/>
    <property type="match status" value="1"/>
</dbReference>
<dbReference type="OrthoDB" id="9811121at2"/>
<comment type="similarity">
    <text evidence="1">Belongs to the carbon-nitrogen hydrolase superfamily. NIT1/NIT2 family.</text>
</comment>
<dbReference type="SUPFAM" id="SSF56317">
    <property type="entry name" value="Carbon-nitrogen hydrolase"/>
    <property type="match status" value="1"/>
</dbReference>
<accession>A0A177ZHE6</accession>
<dbReference type="InterPro" id="IPR003010">
    <property type="entry name" value="C-N_Hydrolase"/>
</dbReference>
<dbReference type="RefSeq" id="WP_057981819.1">
    <property type="nucleotide sequence ID" value="NZ_JAGGKH010000004.1"/>
</dbReference>
<comment type="caution">
    <text evidence="3">The sequence shown here is derived from an EMBL/GenBank/DDBJ whole genome shotgun (WGS) entry which is preliminary data.</text>
</comment>
<dbReference type="InterPro" id="IPR036526">
    <property type="entry name" value="C-N_Hydrolase_sf"/>
</dbReference>
<reference evidence="3 4" key="1">
    <citation type="submission" date="2015-05" db="EMBL/GenBank/DDBJ databases">
        <title>Comparison of genome.</title>
        <authorList>
            <person name="Zheng Z."/>
            <person name="Sun M."/>
        </authorList>
    </citation>
    <scope>NUCLEOTIDE SEQUENCE [LARGE SCALE GENOMIC DNA]</scope>
    <source>
        <strain evidence="3 4">G25-74</strain>
    </source>
</reference>
<protein>
    <submittedName>
        <fullName evidence="3">Hydrolase</fullName>
    </submittedName>
</protein>
<dbReference type="Gene3D" id="3.60.110.10">
    <property type="entry name" value="Carbon-nitrogen hydrolase"/>
    <property type="match status" value="1"/>
</dbReference>
<dbReference type="Pfam" id="PF00795">
    <property type="entry name" value="CN_hydrolase"/>
    <property type="match status" value="1"/>
</dbReference>
<dbReference type="STRING" id="217031.ABB05_19770"/>
<evidence type="ECO:0000256" key="1">
    <source>
        <dbReference type="ARBA" id="ARBA00010613"/>
    </source>
</evidence>
<keyword evidence="4" id="KW-1185">Reference proteome</keyword>
<organism evidence="3 4">
    <name type="scientific">Lederbergia galactosidilytica</name>
    <dbReference type="NCBI Taxonomy" id="217031"/>
    <lineage>
        <taxon>Bacteria</taxon>
        <taxon>Bacillati</taxon>
        <taxon>Bacillota</taxon>
        <taxon>Bacilli</taxon>
        <taxon>Bacillales</taxon>
        <taxon>Bacillaceae</taxon>
        <taxon>Lederbergia</taxon>
    </lineage>
</organism>
<sequence>MKIGCIQLDIAFSDPEKNFSQVEKWVREAATKGAELVVLPETWNTGFDLPHLEELADQDGKKTKELLSKLSKELKIHIIGGSVATKKNEQFYNTMYIYSNQGELVSEYDKAHLFQLMDEHLYLQAGDAMNRFSLDNIEAGGVICYDIRFPEWLRAHALAGAKVLFVPAQWPKQRVDHWKILLQARAIENQCFVIAVNRRGHDPNNEFNGHSMIIEPWGNVLWTGAEDEELAVIDVDFSIVDEIRTRIPVYEDRRTELYNSILSPKN</sequence>
<evidence type="ECO:0000313" key="3">
    <source>
        <dbReference type="EMBL" id="OAK67387.1"/>
    </source>
</evidence>
<dbReference type="CDD" id="cd07583">
    <property type="entry name" value="nitrilase_5"/>
    <property type="match status" value="1"/>
</dbReference>
<keyword evidence="3" id="KW-0378">Hydrolase</keyword>
<gene>
    <name evidence="3" type="ORF">ABB05_19770</name>
</gene>